<dbReference type="SMART" id="SM00342">
    <property type="entry name" value="HTH_ARAC"/>
    <property type="match status" value="1"/>
</dbReference>
<keyword evidence="7" id="KW-0238">DNA-binding</keyword>
<keyword evidence="3" id="KW-0963">Cytoplasm</keyword>
<dbReference type="SUPFAM" id="SSF46689">
    <property type="entry name" value="Homeodomain-like"/>
    <property type="match status" value="2"/>
</dbReference>
<evidence type="ECO:0000259" key="11">
    <source>
        <dbReference type="PROSITE" id="PS01124"/>
    </source>
</evidence>
<feature type="domain" description="Response regulatory" evidence="12">
    <location>
        <begin position="6"/>
        <end position="123"/>
    </location>
</feature>
<evidence type="ECO:0000256" key="3">
    <source>
        <dbReference type="ARBA" id="ARBA00022490"/>
    </source>
</evidence>
<comment type="caution">
    <text evidence="13">The sequence shown here is derived from an EMBL/GenBank/DDBJ whole genome shotgun (WGS) entry which is preliminary data.</text>
</comment>
<evidence type="ECO:0000256" key="8">
    <source>
        <dbReference type="ARBA" id="ARBA00023163"/>
    </source>
</evidence>
<feature type="domain" description="HTH araC/xylS-type" evidence="11">
    <location>
        <begin position="403"/>
        <end position="502"/>
    </location>
</feature>
<keyword evidence="8" id="KW-0804">Transcription</keyword>
<dbReference type="Proteomes" id="UP000216411">
    <property type="component" value="Unassembled WGS sequence"/>
</dbReference>
<evidence type="ECO:0000256" key="5">
    <source>
        <dbReference type="ARBA" id="ARBA00023012"/>
    </source>
</evidence>
<proteinExistence type="predicted"/>
<keyword evidence="14" id="KW-1185">Reference proteome</keyword>
<evidence type="ECO:0000256" key="7">
    <source>
        <dbReference type="ARBA" id="ARBA00023125"/>
    </source>
</evidence>
<dbReference type="SUPFAM" id="SSF52172">
    <property type="entry name" value="CheY-like"/>
    <property type="match status" value="1"/>
</dbReference>
<evidence type="ECO:0000313" key="13">
    <source>
        <dbReference type="EMBL" id="RDY31484.1"/>
    </source>
</evidence>
<dbReference type="Pfam" id="PF00072">
    <property type="entry name" value="Response_reg"/>
    <property type="match status" value="1"/>
</dbReference>
<dbReference type="AlphaFoldDB" id="A0A371JFF1"/>
<evidence type="ECO:0000256" key="6">
    <source>
        <dbReference type="ARBA" id="ARBA00023015"/>
    </source>
</evidence>
<dbReference type="GO" id="GO:0005737">
    <property type="term" value="C:cytoplasm"/>
    <property type="evidence" value="ECO:0007669"/>
    <property type="project" value="UniProtKB-SubCell"/>
</dbReference>
<dbReference type="GO" id="GO:0000160">
    <property type="term" value="P:phosphorelay signal transduction system"/>
    <property type="evidence" value="ECO:0007669"/>
    <property type="project" value="UniProtKB-KW"/>
</dbReference>
<dbReference type="InterPro" id="IPR001789">
    <property type="entry name" value="Sig_transdc_resp-reg_receiver"/>
</dbReference>
<dbReference type="GO" id="GO:0003700">
    <property type="term" value="F:DNA-binding transcription factor activity"/>
    <property type="evidence" value="ECO:0007669"/>
    <property type="project" value="InterPro"/>
</dbReference>
<name>A0A371JFF1_9FIRM</name>
<organism evidence="13 14">
    <name type="scientific">Lachnotalea glycerini</name>
    <dbReference type="NCBI Taxonomy" id="1763509"/>
    <lineage>
        <taxon>Bacteria</taxon>
        <taxon>Bacillati</taxon>
        <taxon>Bacillota</taxon>
        <taxon>Clostridia</taxon>
        <taxon>Lachnospirales</taxon>
        <taxon>Lachnospiraceae</taxon>
        <taxon>Lachnotalea</taxon>
    </lineage>
</organism>
<evidence type="ECO:0000256" key="10">
    <source>
        <dbReference type="PROSITE-ProRule" id="PRU00169"/>
    </source>
</evidence>
<dbReference type="InterPro" id="IPR009057">
    <property type="entry name" value="Homeodomain-like_sf"/>
</dbReference>
<dbReference type="SMART" id="SM00448">
    <property type="entry name" value="REC"/>
    <property type="match status" value="1"/>
</dbReference>
<gene>
    <name evidence="13" type="ORF">CG710_009590</name>
</gene>
<keyword evidence="4 10" id="KW-0597">Phosphoprotein</keyword>
<comment type="function">
    <text evidence="9">May play the central regulatory role in sporulation. It may be an element of the effector pathway responsible for the activation of sporulation genes in response to nutritional stress. Spo0A may act in concert with spo0H (a sigma factor) to control the expression of some genes that are critical to the sporulation process.</text>
</comment>
<dbReference type="CDD" id="cd17536">
    <property type="entry name" value="REC_YesN-like"/>
    <property type="match status" value="1"/>
</dbReference>
<sequence>MNNKIKVLIVEDEPMIARGIETMISQYSNGFKVIGICRNGLEGLEKIKAAFPNLVFTDIRMPVMDGLDMIKGANQLEQIPHFIILTGYEEFTYAQSALHLGVKNYLLKPLEFDSLLNTLNDFKKSYYAEIRQHQNKCIRDLIYNGNFISNSSVLDGYYITFLFIYYGFVIDNTYDELNISRELVKNLDLSFIADIEKQQNIWIYCNKGRHYNECIFTIVSCSDLKCTLSPIITAFQSHIETTESYRNIVVSKTTNNISTLSTIMNECCVYALSTIPFGVSKTMIDKNQVNTDPIFVSLEVQQLCQQIPSKATKEIVESFCIKTIDWWRTKQIAQFQLHNDLRYILSQMLQKSSTLLTSYLSATEMISISDNFDALYDNLLHSLYLIFNLSDQTQKKDSLAIVQRVKKYLDQNYTQPITYKDFYELFGYNEKYISLLFKTEYNISPSKYVSRLRIELSKQLLMEHPQMTLKEVAELSGFADSFYFSRVFKVSEGVSPSNFQKNYFQNY</sequence>
<dbReference type="PROSITE" id="PS01124">
    <property type="entry name" value="HTH_ARAC_FAMILY_2"/>
    <property type="match status" value="1"/>
</dbReference>
<evidence type="ECO:0000256" key="1">
    <source>
        <dbReference type="ARBA" id="ARBA00004496"/>
    </source>
</evidence>
<dbReference type="RefSeq" id="WP_115804191.1">
    <property type="nucleotide sequence ID" value="NZ_NOKA02000015.1"/>
</dbReference>
<dbReference type="PANTHER" id="PTHR42713:SF3">
    <property type="entry name" value="TRANSCRIPTIONAL REGULATORY PROTEIN HPTR"/>
    <property type="match status" value="1"/>
</dbReference>
<accession>A0A371JFF1</accession>
<dbReference type="InterPro" id="IPR051552">
    <property type="entry name" value="HptR"/>
</dbReference>
<evidence type="ECO:0000313" key="14">
    <source>
        <dbReference type="Proteomes" id="UP000216411"/>
    </source>
</evidence>
<evidence type="ECO:0000256" key="4">
    <source>
        <dbReference type="ARBA" id="ARBA00022553"/>
    </source>
</evidence>
<evidence type="ECO:0000256" key="2">
    <source>
        <dbReference type="ARBA" id="ARBA00018672"/>
    </source>
</evidence>
<dbReference type="InterPro" id="IPR011006">
    <property type="entry name" value="CheY-like_superfamily"/>
</dbReference>
<keyword evidence="5" id="KW-0902">Two-component regulatory system</keyword>
<dbReference type="OrthoDB" id="625043at2"/>
<dbReference type="PROSITE" id="PS50110">
    <property type="entry name" value="RESPONSE_REGULATORY"/>
    <property type="match status" value="1"/>
</dbReference>
<dbReference type="EMBL" id="NOKA02000015">
    <property type="protein sequence ID" value="RDY31484.1"/>
    <property type="molecule type" value="Genomic_DNA"/>
</dbReference>
<keyword evidence="6" id="KW-0805">Transcription regulation</keyword>
<dbReference type="Gene3D" id="3.40.50.2300">
    <property type="match status" value="1"/>
</dbReference>
<dbReference type="GO" id="GO:0043565">
    <property type="term" value="F:sequence-specific DNA binding"/>
    <property type="evidence" value="ECO:0007669"/>
    <property type="project" value="InterPro"/>
</dbReference>
<comment type="subcellular location">
    <subcellularLocation>
        <location evidence="1">Cytoplasm</location>
    </subcellularLocation>
</comment>
<protein>
    <recommendedName>
        <fullName evidence="2">Stage 0 sporulation protein A homolog</fullName>
    </recommendedName>
</protein>
<dbReference type="PANTHER" id="PTHR42713">
    <property type="entry name" value="HISTIDINE KINASE-RELATED"/>
    <property type="match status" value="1"/>
</dbReference>
<dbReference type="Gene3D" id="1.10.10.60">
    <property type="entry name" value="Homeodomain-like"/>
    <property type="match status" value="2"/>
</dbReference>
<dbReference type="Pfam" id="PF12833">
    <property type="entry name" value="HTH_18"/>
    <property type="match status" value="1"/>
</dbReference>
<dbReference type="InterPro" id="IPR018060">
    <property type="entry name" value="HTH_AraC"/>
</dbReference>
<reference evidence="13 14" key="1">
    <citation type="journal article" date="2017" name="Genome Announc.">
        <title>Draft Genome Sequence of a Sporulating and Motile Strain of Lachnotalea glycerini Isolated from Water in Quebec City, Canada.</title>
        <authorList>
            <person name="Maheux A.F."/>
            <person name="Boudreau D.K."/>
            <person name="Berube E."/>
            <person name="Boissinot M."/>
            <person name="Raymond F."/>
            <person name="Brodeur S."/>
            <person name="Corbeil J."/>
            <person name="Isabel S."/>
            <person name="Omar R.F."/>
            <person name="Bergeron M.G."/>
        </authorList>
    </citation>
    <scope>NUCLEOTIDE SEQUENCE [LARGE SCALE GENOMIC DNA]</scope>
    <source>
        <strain evidence="13 14">CCRI-19302</strain>
    </source>
</reference>
<evidence type="ECO:0000259" key="12">
    <source>
        <dbReference type="PROSITE" id="PS50110"/>
    </source>
</evidence>
<feature type="modified residue" description="4-aspartylphosphate" evidence="10">
    <location>
        <position position="58"/>
    </location>
</feature>
<evidence type="ECO:0000256" key="9">
    <source>
        <dbReference type="ARBA" id="ARBA00024867"/>
    </source>
</evidence>